<organism evidence="12 13">
    <name type="scientific">Lacticaseibacillus manihotivorans</name>
    <dbReference type="NCBI Taxonomy" id="88233"/>
    <lineage>
        <taxon>Bacteria</taxon>
        <taxon>Bacillati</taxon>
        <taxon>Bacillota</taxon>
        <taxon>Bacilli</taxon>
        <taxon>Lactobacillales</taxon>
        <taxon>Lactobacillaceae</taxon>
        <taxon>Lacticaseibacillus</taxon>
    </lineage>
</organism>
<dbReference type="Pfam" id="PF02424">
    <property type="entry name" value="ApbE"/>
    <property type="match status" value="1"/>
</dbReference>
<evidence type="ECO:0000256" key="10">
    <source>
        <dbReference type="PIRNR" id="PIRNR006268"/>
    </source>
</evidence>
<dbReference type="RefSeq" id="WP_056964155.1">
    <property type="nucleotide sequence ID" value="NZ_CP045068.1"/>
</dbReference>
<evidence type="ECO:0000256" key="1">
    <source>
        <dbReference type="ARBA" id="ARBA00011955"/>
    </source>
</evidence>
<dbReference type="GO" id="GO:0046872">
    <property type="term" value="F:metal ion binding"/>
    <property type="evidence" value="ECO:0007669"/>
    <property type="project" value="UniProtKB-UniRule"/>
</dbReference>
<keyword evidence="5 10" id="KW-0479">Metal-binding</keyword>
<reference evidence="12 13" key="1">
    <citation type="submission" date="2019-10" db="EMBL/GenBank/DDBJ databases">
        <title>Genome sequencing of Lactobacillus manihotivorans.</title>
        <authorList>
            <person name="Kim K."/>
        </authorList>
    </citation>
    <scope>NUCLEOTIDE SEQUENCE [LARGE SCALE GENOMIC DNA]</scope>
    <source>
        <strain evidence="12 13">LM010</strain>
    </source>
</reference>
<proteinExistence type="inferred from homology"/>
<keyword evidence="4 10" id="KW-0808">Transferase</keyword>
<evidence type="ECO:0000256" key="4">
    <source>
        <dbReference type="ARBA" id="ARBA00022679"/>
    </source>
</evidence>
<dbReference type="PIRSF" id="PIRSF006268">
    <property type="entry name" value="ApbE"/>
    <property type="match status" value="1"/>
</dbReference>
<evidence type="ECO:0000256" key="3">
    <source>
        <dbReference type="ARBA" id="ARBA00022630"/>
    </source>
</evidence>
<dbReference type="EC" id="2.7.1.180" evidence="1 10"/>
<keyword evidence="7 10" id="KW-0460">Magnesium</keyword>
<gene>
    <name evidence="12" type="ORF">LM010_06345</name>
</gene>
<evidence type="ECO:0000256" key="8">
    <source>
        <dbReference type="ARBA" id="ARBA00031306"/>
    </source>
</evidence>
<dbReference type="SUPFAM" id="SSF143631">
    <property type="entry name" value="ApbE-like"/>
    <property type="match status" value="1"/>
</dbReference>
<comment type="similarity">
    <text evidence="10">Belongs to the ApbE family.</text>
</comment>
<dbReference type="InterPro" id="IPR003374">
    <property type="entry name" value="ApbE-like_sf"/>
</dbReference>
<evidence type="ECO:0000256" key="7">
    <source>
        <dbReference type="ARBA" id="ARBA00022842"/>
    </source>
</evidence>
<dbReference type="PANTHER" id="PTHR30040">
    <property type="entry name" value="THIAMINE BIOSYNTHESIS LIPOPROTEIN APBE"/>
    <property type="match status" value="1"/>
</dbReference>
<evidence type="ECO:0000313" key="13">
    <source>
        <dbReference type="Proteomes" id="UP000388452"/>
    </source>
</evidence>
<dbReference type="Proteomes" id="UP000388452">
    <property type="component" value="Chromosome"/>
</dbReference>
<keyword evidence="3 10" id="KW-0285">Flavoprotein</keyword>
<name>A0A5P8JPL5_9LACO</name>
<feature type="binding site" evidence="11">
    <location>
        <position position="149"/>
    </location>
    <ligand>
        <name>Mg(2+)</name>
        <dbReference type="ChEBI" id="CHEBI:18420"/>
    </ligand>
</feature>
<evidence type="ECO:0000256" key="11">
    <source>
        <dbReference type="PIRSR" id="PIRSR006268-2"/>
    </source>
</evidence>
<dbReference type="EMBL" id="CP045068">
    <property type="protein sequence ID" value="QFQ91068.1"/>
    <property type="molecule type" value="Genomic_DNA"/>
</dbReference>
<evidence type="ECO:0000256" key="6">
    <source>
        <dbReference type="ARBA" id="ARBA00022827"/>
    </source>
</evidence>
<sequence>MSRLTKRVKVGYGLGTTITLTTFGELNDVAIDAAMTLVAEYEDRLTVNRQVSEVMSINHAAGDHAVVVSPATYQLVKRAVLASRENFGFNALIGPLVKLWAIGFKAANVPDESDIAARKQLIDPMQVELNDDQLTVKLLQPGMELDLGGIAKGEIADRIADLWRAYGVASGIIDLGGNLVFVGESPRRVDGQWVIGVQDPQAERHDEVGRTVLPACSAVTSGIYERFLIVAGKQYHHLLDSRTGHPLQTKLAGVTVFARQSVVAETEAKRLFFAGEPIPNWEKQPDIYGAVFVYQDGRVVPVGVHLQA</sequence>
<evidence type="ECO:0000256" key="2">
    <source>
        <dbReference type="ARBA" id="ARBA00016337"/>
    </source>
</evidence>
<dbReference type="PANTHER" id="PTHR30040:SF2">
    <property type="entry name" value="FAD:PROTEIN FMN TRANSFERASE"/>
    <property type="match status" value="1"/>
</dbReference>
<evidence type="ECO:0000256" key="9">
    <source>
        <dbReference type="ARBA" id="ARBA00048540"/>
    </source>
</evidence>
<dbReference type="InterPro" id="IPR024932">
    <property type="entry name" value="ApbE"/>
</dbReference>
<evidence type="ECO:0000256" key="5">
    <source>
        <dbReference type="ARBA" id="ARBA00022723"/>
    </source>
</evidence>
<comment type="catalytic activity">
    <reaction evidence="9 10">
        <text>L-threonyl-[protein] + FAD = FMN-L-threonyl-[protein] + AMP + H(+)</text>
        <dbReference type="Rhea" id="RHEA:36847"/>
        <dbReference type="Rhea" id="RHEA-COMP:11060"/>
        <dbReference type="Rhea" id="RHEA-COMP:11061"/>
        <dbReference type="ChEBI" id="CHEBI:15378"/>
        <dbReference type="ChEBI" id="CHEBI:30013"/>
        <dbReference type="ChEBI" id="CHEBI:57692"/>
        <dbReference type="ChEBI" id="CHEBI:74257"/>
        <dbReference type="ChEBI" id="CHEBI:456215"/>
        <dbReference type="EC" id="2.7.1.180"/>
    </reaction>
</comment>
<accession>A0A5P8JPL5</accession>
<dbReference type="GO" id="GO:0016740">
    <property type="term" value="F:transferase activity"/>
    <property type="evidence" value="ECO:0007669"/>
    <property type="project" value="UniProtKB-UniRule"/>
</dbReference>
<evidence type="ECO:0000313" key="12">
    <source>
        <dbReference type="EMBL" id="QFQ91068.1"/>
    </source>
</evidence>
<keyword evidence="6 10" id="KW-0274">FAD</keyword>
<dbReference type="Gene3D" id="3.10.520.10">
    <property type="entry name" value="ApbE-like domains"/>
    <property type="match status" value="1"/>
</dbReference>
<comment type="cofactor">
    <cofactor evidence="11">
        <name>Mg(2+)</name>
        <dbReference type="ChEBI" id="CHEBI:18420"/>
    </cofactor>
    <cofactor evidence="11">
        <name>Mn(2+)</name>
        <dbReference type="ChEBI" id="CHEBI:29035"/>
    </cofactor>
    <text evidence="11">Magnesium. Can also use manganese.</text>
</comment>
<protein>
    <recommendedName>
        <fullName evidence="2 10">FAD:protein FMN transferase</fullName>
        <ecNumber evidence="1 10">2.7.1.180</ecNumber>
    </recommendedName>
    <alternativeName>
        <fullName evidence="8 10">Flavin transferase</fullName>
    </alternativeName>
</protein>
<dbReference type="AlphaFoldDB" id="A0A5P8JPL5"/>